<dbReference type="Gene3D" id="2.170.130.10">
    <property type="entry name" value="TonB-dependent receptor, plug domain"/>
    <property type="match status" value="1"/>
</dbReference>
<keyword evidence="6 7" id="KW-0998">Cell outer membrane</keyword>
<keyword evidence="4 7" id="KW-0812">Transmembrane</keyword>
<dbReference type="eggNOG" id="COG1629">
    <property type="taxonomic scope" value="Bacteria"/>
</dbReference>
<evidence type="ECO:0000256" key="4">
    <source>
        <dbReference type="ARBA" id="ARBA00022692"/>
    </source>
</evidence>
<comment type="similarity">
    <text evidence="7">Belongs to the TonB-dependent receptor family.</text>
</comment>
<dbReference type="GO" id="GO:0009279">
    <property type="term" value="C:cell outer membrane"/>
    <property type="evidence" value="ECO:0007669"/>
    <property type="project" value="UniProtKB-SubCell"/>
</dbReference>
<keyword evidence="5 7" id="KW-0472">Membrane</keyword>
<evidence type="ECO:0000313" key="9">
    <source>
        <dbReference type="EMBL" id="KAA5423146.1"/>
    </source>
</evidence>
<dbReference type="Proteomes" id="UP000448877">
    <property type="component" value="Unassembled WGS sequence"/>
</dbReference>
<dbReference type="InterPro" id="IPR012910">
    <property type="entry name" value="Plug_dom"/>
</dbReference>
<keyword evidence="2 7" id="KW-0813">Transport</keyword>
<dbReference type="NCBIfam" id="TIGR04057">
    <property type="entry name" value="SusC_RagA_signa"/>
    <property type="match status" value="1"/>
</dbReference>
<dbReference type="FunFam" id="2.170.130.10:FF:000008">
    <property type="entry name" value="SusC/RagA family TonB-linked outer membrane protein"/>
    <property type="match status" value="1"/>
</dbReference>
<comment type="subcellular location">
    <subcellularLocation>
        <location evidence="1 7">Cell outer membrane</location>
        <topology evidence="1 7">Multi-pass membrane protein</topology>
    </subcellularLocation>
</comment>
<dbReference type="STRING" id="246787.BcellWH2_03293"/>
<dbReference type="NCBIfam" id="TIGR04056">
    <property type="entry name" value="OMP_RagA_SusC"/>
    <property type="match status" value="1"/>
</dbReference>
<dbReference type="InterPro" id="IPR023997">
    <property type="entry name" value="TonB-dep_OMP_SusC/RagA_CS"/>
</dbReference>
<comment type="caution">
    <text evidence="9">The sequence shown here is derived from an EMBL/GenBank/DDBJ whole genome shotgun (WGS) entry which is preliminary data.</text>
</comment>
<keyword evidence="9" id="KW-0675">Receptor</keyword>
<dbReference type="InterPro" id="IPR011662">
    <property type="entry name" value="Secretin/TonB_short_N"/>
</dbReference>
<dbReference type="InterPro" id="IPR037066">
    <property type="entry name" value="Plug_dom_sf"/>
</dbReference>
<dbReference type="Gene3D" id="2.40.170.20">
    <property type="entry name" value="TonB-dependent receptor, beta-barrel domain"/>
    <property type="match status" value="1"/>
</dbReference>
<dbReference type="SUPFAM" id="SSF49464">
    <property type="entry name" value="Carboxypeptidase regulatory domain-like"/>
    <property type="match status" value="1"/>
</dbReference>
<proteinExistence type="inferred from homology"/>
<dbReference type="InterPro" id="IPR023996">
    <property type="entry name" value="TonB-dep_OMP_SusC/RagA"/>
</dbReference>
<dbReference type="InterPro" id="IPR008969">
    <property type="entry name" value="CarboxyPept-like_regulatory"/>
</dbReference>
<dbReference type="Pfam" id="PF07660">
    <property type="entry name" value="STN"/>
    <property type="match status" value="1"/>
</dbReference>
<organism evidence="9 10">
    <name type="scientific">Bacteroides cellulosilyticus</name>
    <dbReference type="NCBI Taxonomy" id="246787"/>
    <lineage>
        <taxon>Bacteria</taxon>
        <taxon>Pseudomonadati</taxon>
        <taxon>Bacteroidota</taxon>
        <taxon>Bacteroidia</taxon>
        <taxon>Bacteroidales</taxon>
        <taxon>Bacteroidaceae</taxon>
        <taxon>Bacteroides</taxon>
    </lineage>
</organism>
<dbReference type="Pfam" id="PF13715">
    <property type="entry name" value="CarbopepD_reg_2"/>
    <property type="match status" value="1"/>
</dbReference>
<feature type="domain" description="Secretin/TonB short N-terminal" evidence="8">
    <location>
        <begin position="68"/>
        <end position="119"/>
    </location>
</feature>
<dbReference type="SMART" id="SM00965">
    <property type="entry name" value="STN"/>
    <property type="match status" value="1"/>
</dbReference>
<dbReference type="Pfam" id="PF07715">
    <property type="entry name" value="Plug"/>
    <property type="match status" value="1"/>
</dbReference>
<evidence type="ECO:0000256" key="1">
    <source>
        <dbReference type="ARBA" id="ARBA00004571"/>
    </source>
</evidence>
<protein>
    <submittedName>
        <fullName evidence="9">TonB-dependent receptor</fullName>
    </submittedName>
</protein>
<dbReference type="FunFam" id="2.60.40.1120:FF:000003">
    <property type="entry name" value="Outer membrane protein Omp121"/>
    <property type="match status" value="1"/>
</dbReference>
<evidence type="ECO:0000313" key="10">
    <source>
        <dbReference type="Proteomes" id="UP000448877"/>
    </source>
</evidence>
<name>A0A120A4R6_9BACE</name>
<evidence type="ECO:0000256" key="3">
    <source>
        <dbReference type="ARBA" id="ARBA00022452"/>
    </source>
</evidence>
<gene>
    <name evidence="9" type="ORF">F2Y81_03480</name>
</gene>
<dbReference type="EMBL" id="VVYV01000003">
    <property type="protein sequence ID" value="KAA5423146.1"/>
    <property type="molecule type" value="Genomic_DNA"/>
</dbReference>
<dbReference type="RefSeq" id="WP_007219487.1">
    <property type="nucleotide sequence ID" value="NZ_CABMLT010000005.1"/>
</dbReference>
<evidence type="ECO:0000256" key="7">
    <source>
        <dbReference type="PROSITE-ProRule" id="PRU01360"/>
    </source>
</evidence>
<keyword evidence="3 7" id="KW-1134">Transmembrane beta strand</keyword>
<dbReference type="PROSITE" id="PS52016">
    <property type="entry name" value="TONB_DEPENDENT_REC_3"/>
    <property type="match status" value="1"/>
</dbReference>
<dbReference type="InterPro" id="IPR036942">
    <property type="entry name" value="Beta-barrel_TonB_sf"/>
</dbReference>
<sequence length="1145" mass="127863">MKNILYQESIVEIKHLFRVMKITALALFLFVGTAFATKSYSQTMKVTVVSDRISTGKVINEIEKQTDYLFVYDMNEVNLKRNVKVHAQDKPVAEVLNEVFEGTDIYYAMEGKNIMLMNKAKEKASEKQADDNKVTGSIKDMAGEPIIGANVTIKGQSIGTITDIDGRFIINAPANAILRITYIGYIPQEIKVENKRELKIILQEDTETLDEVVVVGYGVQKKSDVTGAMIRVNSDELNSRPAANAFEAMQGKAAGVDIVSNERPGEIGTINVRGVRSLSASNTPLYVVDGIPLMSTSGIETLNPQDIESIDVLKDASATAIYGSRGANGVILVTTKQGKAGKMSLNYSGTMTIENLQDYSEMMNSAEYIEWRRWAYYYKEPNKYPRGDEPDKDSDYLIFNGAKDPYAWRNIEKGWAGGSWNASAVPTTDWADMVTQTGVTHEHTLSASGGTDKVQGYASIGYLDNEGTVKGQSYTRYTAKVSLNLDPTKWFKMGLNVNGTFSEQQYGSSAKAVGQMISDRPSNLYAASTSLYPYAVPFDDEGNRIDYPGGDDKVKTIVNEWNYSENERRMFRAIGSLYAQLNLGEIFSPLKGLRYRFNFGPDFRSYRNGSFADANSVSREGTNRASLTNQSDFSWTLDNLIYYDKEIGKHSLGVTLLQSATKYRYEESSMAALNIPLASANWNALSKANISALDDWGSDLVEKQLLSYMFRLNYDYNSRYLLTVSGRWDGASQLAKGNKWAFFPSAALGWRLDQEGFLQDVSWLNQLKLRVGVGVTGNSAIDPYQTKGAVVPIYYPYGDSSTSGFVASDPVATGGTVAMANKDLTWEKTTQYNIGVDYSVLNGRISGVLDFYTSRTTDLLMQMGIPSLNGYTQTYANVGETSNIGVDITLNTVNIRTRDFEWSTSLNVAWQKDKIEELANGKEDDINNNWFIGKSLGVIYGYESAGIWQEEDAAEMAEFNKKGHSFQVGMARPVDQNGDHKIDPNDDRIVVGHTRPRWTLGMTNTFSYKNFELSFMLYGRFDYMVDTGGEWQGGRYTQRKINYYNENNKNAEYQKPIHDDGGGDPYYRILGYKNGSFLKVRNVSLGYVFPKNMVSKWNLSNLKVYVQAKNPGRIFSNIDFLELDASQNLTSTWNRGFTIGLNVGF</sequence>
<dbReference type="Gene3D" id="2.60.40.1120">
    <property type="entry name" value="Carboxypeptidase-like, regulatory domain"/>
    <property type="match status" value="1"/>
</dbReference>
<dbReference type="GeneID" id="66305372"/>
<dbReference type="InterPro" id="IPR039426">
    <property type="entry name" value="TonB-dep_rcpt-like"/>
</dbReference>
<dbReference type="AlphaFoldDB" id="A0A120A4R6"/>
<evidence type="ECO:0000256" key="6">
    <source>
        <dbReference type="ARBA" id="ARBA00023237"/>
    </source>
</evidence>
<evidence type="ECO:0000256" key="2">
    <source>
        <dbReference type="ARBA" id="ARBA00022448"/>
    </source>
</evidence>
<evidence type="ECO:0000259" key="8">
    <source>
        <dbReference type="SMART" id="SM00965"/>
    </source>
</evidence>
<accession>A0A120A4R6</accession>
<reference evidence="9 10" key="1">
    <citation type="journal article" date="2019" name="Nat. Med.">
        <title>A library of human gut bacterial isolates paired with longitudinal multiomics data enables mechanistic microbiome research.</title>
        <authorList>
            <person name="Poyet M."/>
            <person name="Groussin M."/>
            <person name="Gibbons S.M."/>
            <person name="Avila-Pacheco J."/>
            <person name="Jiang X."/>
            <person name="Kearney S.M."/>
            <person name="Perrotta A.R."/>
            <person name="Berdy B."/>
            <person name="Zhao S."/>
            <person name="Lieberman T.D."/>
            <person name="Swanson P.K."/>
            <person name="Smith M."/>
            <person name="Roesemann S."/>
            <person name="Alexander J.E."/>
            <person name="Rich S.A."/>
            <person name="Livny J."/>
            <person name="Vlamakis H."/>
            <person name="Clish C."/>
            <person name="Bullock K."/>
            <person name="Deik A."/>
            <person name="Scott J."/>
            <person name="Pierce K.A."/>
            <person name="Xavier R.J."/>
            <person name="Alm E.J."/>
        </authorList>
    </citation>
    <scope>NUCLEOTIDE SEQUENCE [LARGE SCALE GENOMIC DNA]</scope>
    <source>
        <strain evidence="9 10">BIOML-A6</strain>
    </source>
</reference>
<evidence type="ECO:0000256" key="5">
    <source>
        <dbReference type="ARBA" id="ARBA00023136"/>
    </source>
</evidence>
<dbReference type="SUPFAM" id="SSF56935">
    <property type="entry name" value="Porins"/>
    <property type="match status" value="1"/>
</dbReference>